<name>A0AAW1LTJ8_POPJA</name>
<dbReference type="GO" id="GO:0007155">
    <property type="term" value="P:cell adhesion"/>
    <property type="evidence" value="ECO:0007669"/>
    <property type="project" value="UniProtKB-KW"/>
</dbReference>
<keyword evidence="6 7" id="KW-0472">Membrane</keyword>
<evidence type="ECO:0000256" key="5">
    <source>
        <dbReference type="ARBA" id="ARBA00022989"/>
    </source>
</evidence>
<reference evidence="8 9" key="1">
    <citation type="journal article" date="2024" name="BMC Genomics">
        <title>De novo assembly and annotation of Popillia japonica's genome with initial clues to its potential as an invasive pest.</title>
        <authorList>
            <person name="Cucini C."/>
            <person name="Boschi S."/>
            <person name="Funari R."/>
            <person name="Cardaioli E."/>
            <person name="Iannotti N."/>
            <person name="Marturano G."/>
            <person name="Paoli F."/>
            <person name="Bruttini M."/>
            <person name="Carapelli A."/>
            <person name="Frati F."/>
            <person name="Nardi F."/>
        </authorList>
    </citation>
    <scope>NUCLEOTIDE SEQUENCE [LARGE SCALE GENOMIC DNA]</scope>
    <source>
        <strain evidence="8">DMR45628</strain>
    </source>
</reference>
<organism evidence="8 9">
    <name type="scientific">Popillia japonica</name>
    <name type="common">Japanese beetle</name>
    <dbReference type="NCBI Taxonomy" id="7064"/>
    <lineage>
        <taxon>Eukaryota</taxon>
        <taxon>Metazoa</taxon>
        <taxon>Ecdysozoa</taxon>
        <taxon>Arthropoda</taxon>
        <taxon>Hexapoda</taxon>
        <taxon>Insecta</taxon>
        <taxon>Pterygota</taxon>
        <taxon>Neoptera</taxon>
        <taxon>Endopterygota</taxon>
        <taxon>Coleoptera</taxon>
        <taxon>Polyphaga</taxon>
        <taxon>Scarabaeiformia</taxon>
        <taxon>Scarabaeidae</taxon>
        <taxon>Rutelinae</taxon>
        <taxon>Popillia</taxon>
    </lineage>
</organism>
<comment type="subcellular location">
    <subcellularLocation>
        <location evidence="1">Membrane</location>
        <topology evidence="1">Multi-pass membrane protein</topology>
    </subcellularLocation>
</comment>
<dbReference type="GO" id="GO:0042246">
    <property type="term" value="P:tissue regeneration"/>
    <property type="evidence" value="ECO:0007669"/>
    <property type="project" value="InterPro"/>
</dbReference>
<keyword evidence="9" id="KW-1185">Reference proteome</keyword>
<evidence type="ECO:0000313" key="9">
    <source>
        <dbReference type="Proteomes" id="UP001458880"/>
    </source>
</evidence>
<dbReference type="PANTHER" id="PTHR12316:SF1">
    <property type="entry name" value="NINJURIN-B"/>
    <property type="match status" value="1"/>
</dbReference>
<proteinExistence type="inferred from homology"/>
<accession>A0AAW1LTJ8</accession>
<evidence type="ECO:0000256" key="3">
    <source>
        <dbReference type="ARBA" id="ARBA00022692"/>
    </source>
</evidence>
<dbReference type="AlphaFoldDB" id="A0AAW1LTJ8"/>
<dbReference type="Pfam" id="PF04923">
    <property type="entry name" value="Ninjurin"/>
    <property type="match status" value="1"/>
</dbReference>
<sequence>MPDENSQNLSPAVTIKHKEDTITRSKIRRTRSRSIEHFGDEDYEDEIEADKITIEEVNEEIRIGGDDLKADNSYAAKKTVAQGMMDIALITANANQLKFLIQFTDPNTVSFYVSIILIIFSILLQVAIGVCLIFKGRLDFKGHSKKHTAKVINNYVVIGVFLVTIINVFIASFTMHEAKKDPFGHT</sequence>
<protein>
    <submittedName>
        <fullName evidence="8">Ninjurin</fullName>
    </submittedName>
</protein>
<evidence type="ECO:0000256" key="2">
    <source>
        <dbReference type="ARBA" id="ARBA00008141"/>
    </source>
</evidence>
<feature type="transmembrane region" description="Helical" evidence="7">
    <location>
        <begin position="155"/>
        <end position="175"/>
    </location>
</feature>
<evidence type="ECO:0000256" key="1">
    <source>
        <dbReference type="ARBA" id="ARBA00004141"/>
    </source>
</evidence>
<gene>
    <name evidence="8" type="ORF">QE152_g11050</name>
</gene>
<keyword evidence="4" id="KW-0130">Cell adhesion</keyword>
<evidence type="ECO:0000256" key="7">
    <source>
        <dbReference type="SAM" id="Phobius"/>
    </source>
</evidence>
<dbReference type="InterPro" id="IPR007007">
    <property type="entry name" value="Ninjurin"/>
</dbReference>
<evidence type="ECO:0000313" key="8">
    <source>
        <dbReference type="EMBL" id="KAK9737051.1"/>
    </source>
</evidence>
<evidence type="ECO:0000256" key="4">
    <source>
        <dbReference type="ARBA" id="ARBA00022889"/>
    </source>
</evidence>
<dbReference type="EMBL" id="JASPKY010000105">
    <property type="protein sequence ID" value="KAK9737051.1"/>
    <property type="molecule type" value="Genomic_DNA"/>
</dbReference>
<dbReference type="GO" id="GO:0016020">
    <property type="term" value="C:membrane"/>
    <property type="evidence" value="ECO:0007669"/>
    <property type="project" value="UniProtKB-SubCell"/>
</dbReference>
<comment type="similarity">
    <text evidence="2">Belongs to the ninjurin family.</text>
</comment>
<feature type="transmembrane region" description="Helical" evidence="7">
    <location>
        <begin position="109"/>
        <end position="134"/>
    </location>
</feature>
<dbReference type="PANTHER" id="PTHR12316">
    <property type="entry name" value="NINJURIN-RELATED"/>
    <property type="match status" value="1"/>
</dbReference>
<comment type="caution">
    <text evidence="8">The sequence shown here is derived from an EMBL/GenBank/DDBJ whole genome shotgun (WGS) entry which is preliminary data.</text>
</comment>
<keyword evidence="3 7" id="KW-0812">Transmembrane</keyword>
<dbReference type="Proteomes" id="UP001458880">
    <property type="component" value="Unassembled WGS sequence"/>
</dbReference>
<evidence type="ECO:0000256" key="6">
    <source>
        <dbReference type="ARBA" id="ARBA00023136"/>
    </source>
</evidence>
<keyword evidence="5 7" id="KW-1133">Transmembrane helix</keyword>